<keyword evidence="2" id="KW-1185">Reference proteome</keyword>
<dbReference type="RefSeq" id="WP_271470913.1">
    <property type="nucleotide sequence ID" value="NZ_JANEWF010000010.1"/>
</dbReference>
<name>A0ABT4Y4Q9_METRE</name>
<comment type="caution">
    <text evidence="1">The sequence shown here is derived from an EMBL/GenBank/DDBJ whole genome shotgun (WGS) entry which is preliminary data.</text>
</comment>
<gene>
    <name evidence="1" type="ORF">NNO07_12270</name>
</gene>
<organism evidence="1 2">
    <name type="scientific">Metapseudomonas resinovorans</name>
    <name type="common">Pseudomonas resinovorans</name>
    <dbReference type="NCBI Taxonomy" id="53412"/>
    <lineage>
        <taxon>Bacteria</taxon>
        <taxon>Pseudomonadati</taxon>
        <taxon>Pseudomonadota</taxon>
        <taxon>Gammaproteobacteria</taxon>
        <taxon>Pseudomonadales</taxon>
        <taxon>Pseudomonadaceae</taxon>
        <taxon>Metapseudomonas</taxon>
    </lineage>
</organism>
<protein>
    <submittedName>
        <fullName evidence="1">Uncharacterized protein</fullName>
    </submittedName>
</protein>
<evidence type="ECO:0000313" key="2">
    <source>
        <dbReference type="Proteomes" id="UP001211689"/>
    </source>
</evidence>
<accession>A0ABT4Y4Q9</accession>
<evidence type="ECO:0000313" key="1">
    <source>
        <dbReference type="EMBL" id="MDA8483845.1"/>
    </source>
</evidence>
<sequence>MTLFSSTTTVRGWTPMVDMKSDFHPTGSAVQHKKWLENWPMARVTAPISKRLVKLSVMAWFRLSRVTHEGLAANAARQHEGDFVRGMGTTVILGGFPLVPGFPERTLAWAACSWPGEMGDVHVA</sequence>
<dbReference type="Proteomes" id="UP001211689">
    <property type="component" value="Unassembled WGS sequence"/>
</dbReference>
<dbReference type="EMBL" id="JANEWF010000010">
    <property type="protein sequence ID" value="MDA8483845.1"/>
    <property type="molecule type" value="Genomic_DNA"/>
</dbReference>
<reference evidence="1 2" key="1">
    <citation type="submission" date="2022-07" db="EMBL/GenBank/DDBJ databases">
        <title>Genome Analysis of Selected Gammaproteobacteria from Nigerian Food snails.</title>
        <authorList>
            <person name="Okafor A.C."/>
        </authorList>
    </citation>
    <scope>NUCLEOTIDE SEQUENCE [LARGE SCALE GENOMIC DNA]</scope>
    <source>
        <strain evidence="1 2">Awg 2</strain>
    </source>
</reference>
<proteinExistence type="predicted"/>